<comment type="caution">
    <text evidence="1">The sequence shown here is derived from an EMBL/GenBank/DDBJ whole genome shotgun (WGS) entry which is preliminary data.</text>
</comment>
<gene>
    <name evidence="1" type="ORF">EVAR_98805_1</name>
</gene>
<reference evidence="1 2" key="1">
    <citation type="journal article" date="2019" name="Commun. Biol.">
        <title>The bagworm genome reveals a unique fibroin gene that provides high tensile strength.</title>
        <authorList>
            <person name="Kono N."/>
            <person name="Nakamura H."/>
            <person name="Ohtoshi R."/>
            <person name="Tomita M."/>
            <person name="Numata K."/>
            <person name="Arakawa K."/>
        </authorList>
    </citation>
    <scope>NUCLEOTIDE SEQUENCE [LARGE SCALE GENOMIC DNA]</scope>
</reference>
<protein>
    <submittedName>
        <fullName evidence="1">Uncharacterized protein</fullName>
    </submittedName>
</protein>
<name>A0A4C1XSI2_EUMVA</name>
<evidence type="ECO:0000313" key="1">
    <source>
        <dbReference type="EMBL" id="GBP66851.1"/>
    </source>
</evidence>
<dbReference type="Proteomes" id="UP000299102">
    <property type="component" value="Unassembled WGS sequence"/>
</dbReference>
<keyword evidence="2" id="KW-1185">Reference proteome</keyword>
<dbReference type="EMBL" id="BGZK01000969">
    <property type="protein sequence ID" value="GBP66851.1"/>
    <property type="molecule type" value="Genomic_DNA"/>
</dbReference>
<organism evidence="1 2">
    <name type="scientific">Eumeta variegata</name>
    <name type="common">Bagworm moth</name>
    <name type="synonym">Eumeta japonica</name>
    <dbReference type="NCBI Taxonomy" id="151549"/>
    <lineage>
        <taxon>Eukaryota</taxon>
        <taxon>Metazoa</taxon>
        <taxon>Ecdysozoa</taxon>
        <taxon>Arthropoda</taxon>
        <taxon>Hexapoda</taxon>
        <taxon>Insecta</taxon>
        <taxon>Pterygota</taxon>
        <taxon>Neoptera</taxon>
        <taxon>Endopterygota</taxon>
        <taxon>Lepidoptera</taxon>
        <taxon>Glossata</taxon>
        <taxon>Ditrysia</taxon>
        <taxon>Tineoidea</taxon>
        <taxon>Psychidae</taxon>
        <taxon>Oiketicinae</taxon>
        <taxon>Eumeta</taxon>
    </lineage>
</organism>
<accession>A0A4C1XSI2</accession>
<sequence length="146" mass="16210">MRILLFCWYGSAVAFHPVSESSSGPLTPLSSHSFTSLSIRYSIPSKRPAMHCWLLWDCECPKEKQNFKGSRSLRGGGGGGAVEWEGHPVCISRSGLSGARRALPDSSFSVQVQLPKEERATEKRVKLVSCSVMTMEFHLNHFPIKE</sequence>
<evidence type="ECO:0000313" key="2">
    <source>
        <dbReference type="Proteomes" id="UP000299102"/>
    </source>
</evidence>
<proteinExistence type="predicted"/>
<dbReference type="AlphaFoldDB" id="A0A4C1XSI2"/>